<dbReference type="Gene3D" id="1.10.357.10">
    <property type="entry name" value="Tetracycline Repressor, domain 2"/>
    <property type="match status" value="1"/>
</dbReference>
<dbReference type="InParanoid" id="D6U8E2"/>
<dbReference type="PRINTS" id="PR00455">
    <property type="entry name" value="HTHTETR"/>
</dbReference>
<dbReference type="STRING" id="485913.Krac_0716"/>
<dbReference type="PANTHER" id="PTHR43479:SF7">
    <property type="entry name" value="TETR-FAMILY TRANSCRIPTIONAL REGULATOR"/>
    <property type="match status" value="1"/>
</dbReference>
<evidence type="ECO:0000256" key="1">
    <source>
        <dbReference type="ARBA" id="ARBA00023125"/>
    </source>
</evidence>
<feature type="domain" description="HTH tetR-type" evidence="3">
    <location>
        <begin position="11"/>
        <end position="71"/>
    </location>
</feature>
<evidence type="ECO:0000256" key="2">
    <source>
        <dbReference type="PROSITE-ProRule" id="PRU00335"/>
    </source>
</evidence>
<dbReference type="eggNOG" id="COG1309">
    <property type="taxonomic scope" value="Bacteria"/>
</dbReference>
<gene>
    <name evidence="4" type="ORF">Krac_0716</name>
</gene>
<dbReference type="Proteomes" id="UP000004508">
    <property type="component" value="Unassembled WGS sequence"/>
</dbReference>
<keyword evidence="5" id="KW-1185">Reference proteome</keyword>
<dbReference type="InterPro" id="IPR050624">
    <property type="entry name" value="HTH-type_Tx_Regulator"/>
</dbReference>
<organism evidence="4 5">
    <name type="scientific">Ktedonobacter racemifer DSM 44963</name>
    <dbReference type="NCBI Taxonomy" id="485913"/>
    <lineage>
        <taxon>Bacteria</taxon>
        <taxon>Bacillati</taxon>
        <taxon>Chloroflexota</taxon>
        <taxon>Ktedonobacteria</taxon>
        <taxon>Ktedonobacterales</taxon>
        <taxon>Ktedonobacteraceae</taxon>
        <taxon>Ktedonobacter</taxon>
    </lineage>
</organism>
<dbReference type="OrthoDB" id="9810250at2"/>
<evidence type="ECO:0000313" key="4">
    <source>
        <dbReference type="EMBL" id="EFH80153.1"/>
    </source>
</evidence>
<dbReference type="RefSeq" id="WP_007922546.1">
    <property type="nucleotide sequence ID" value="NZ_ADVG01000005.1"/>
</dbReference>
<dbReference type="EMBL" id="ADVG01000005">
    <property type="protein sequence ID" value="EFH80153.1"/>
    <property type="molecule type" value="Genomic_DNA"/>
</dbReference>
<dbReference type="InterPro" id="IPR009057">
    <property type="entry name" value="Homeodomain-like_sf"/>
</dbReference>
<accession>D6U8E2</accession>
<feature type="DNA-binding region" description="H-T-H motif" evidence="2">
    <location>
        <begin position="34"/>
        <end position="53"/>
    </location>
</feature>
<evidence type="ECO:0000313" key="5">
    <source>
        <dbReference type="Proteomes" id="UP000004508"/>
    </source>
</evidence>
<dbReference type="AlphaFoldDB" id="D6U8E2"/>
<name>D6U8E2_KTERA</name>
<keyword evidence="1 2" id="KW-0238">DNA-binding</keyword>
<dbReference type="Pfam" id="PF00440">
    <property type="entry name" value="TetR_N"/>
    <property type="match status" value="1"/>
</dbReference>
<dbReference type="SUPFAM" id="SSF46689">
    <property type="entry name" value="Homeodomain-like"/>
    <property type="match status" value="1"/>
</dbReference>
<dbReference type="PROSITE" id="PS50977">
    <property type="entry name" value="HTH_TETR_2"/>
    <property type="match status" value="1"/>
</dbReference>
<proteinExistence type="predicted"/>
<comment type="caution">
    <text evidence="4">The sequence shown here is derived from an EMBL/GenBank/DDBJ whole genome shotgun (WGS) entry which is preliminary data.</text>
</comment>
<dbReference type="GO" id="GO:0003677">
    <property type="term" value="F:DNA binding"/>
    <property type="evidence" value="ECO:0007669"/>
    <property type="project" value="UniProtKB-UniRule"/>
</dbReference>
<sequence>MTQNSGDLRTRRTRKLLRDALLELIEERGFDAITVGEIAERAMVSRAAFYRYYQDKYDLVEQIFDEAMQALVNDVGHRSHDSLSDFDPSNAPTPQRWVRLFEHFTEYERMYRVLLSGKGSPWFAQKMRASLAEIRREHEQVPASNANGKRAISSHPNVAGLVPALVDALLIDTVTWWLEQNRPYSPEQIAMYCWRLIIALLKEASTWE</sequence>
<reference evidence="4 5" key="1">
    <citation type="journal article" date="2011" name="Stand. Genomic Sci.">
        <title>Non-contiguous finished genome sequence and contextual data of the filamentous soil bacterium Ktedonobacter racemifer type strain (SOSP1-21).</title>
        <authorList>
            <person name="Chang Y.J."/>
            <person name="Land M."/>
            <person name="Hauser L."/>
            <person name="Chertkov O."/>
            <person name="Del Rio T.G."/>
            <person name="Nolan M."/>
            <person name="Copeland A."/>
            <person name="Tice H."/>
            <person name="Cheng J.F."/>
            <person name="Lucas S."/>
            <person name="Han C."/>
            <person name="Goodwin L."/>
            <person name="Pitluck S."/>
            <person name="Ivanova N."/>
            <person name="Ovchinikova G."/>
            <person name="Pati A."/>
            <person name="Chen A."/>
            <person name="Palaniappan K."/>
            <person name="Mavromatis K."/>
            <person name="Liolios K."/>
            <person name="Brettin T."/>
            <person name="Fiebig A."/>
            <person name="Rohde M."/>
            <person name="Abt B."/>
            <person name="Goker M."/>
            <person name="Detter J.C."/>
            <person name="Woyke T."/>
            <person name="Bristow J."/>
            <person name="Eisen J.A."/>
            <person name="Markowitz V."/>
            <person name="Hugenholtz P."/>
            <person name="Kyrpides N.C."/>
            <person name="Klenk H.P."/>
            <person name="Lapidus A."/>
        </authorList>
    </citation>
    <scope>NUCLEOTIDE SEQUENCE [LARGE SCALE GENOMIC DNA]</scope>
    <source>
        <strain evidence="5">DSM 44963</strain>
    </source>
</reference>
<dbReference type="PANTHER" id="PTHR43479">
    <property type="entry name" value="ACREF/ENVCD OPERON REPRESSOR-RELATED"/>
    <property type="match status" value="1"/>
</dbReference>
<evidence type="ECO:0000259" key="3">
    <source>
        <dbReference type="PROSITE" id="PS50977"/>
    </source>
</evidence>
<protein>
    <submittedName>
        <fullName evidence="4">Transcriptional regulator, TetR family</fullName>
    </submittedName>
</protein>
<dbReference type="InterPro" id="IPR001647">
    <property type="entry name" value="HTH_TetR"/>
</dbReference>